<keyword evidence="2 5" id="KW-0863">Zinc-finger</keyword>
<dbReference type="InterPro" id="IPR050767">
    <property type="entry name" value="Sel1_AlgK"/>
</dbReference>
<organism evidence="8">
    <name type="scientific">Micromonas pusilla (strain CCMP1545)</name>
    <name type="common">Picoplanktonic green alga</name>
    <dbReference type="NCBI Taxonomy" id="564608"/>
    <lineage>
        <taxon>Eukaryota</taxon>
        <taxon>Viridiplantae</taxon>
        <taxon>Chlorophyta</taxon>
        <taxon>Mamiellophyceae</taxon>
        <taxon>Mamiellales</taxon>
        <taxon>Mamiellaceae</taxon>
        <taxon>Micromonas</taxon>
    </lineage>
</organism>
<accession>C1N884</accession>
<evidence type="ECO:0000313" key="8">
    <source>
        <dbReference type="Proteomes" id="UP000001876"/>
    </source>
</evidence>
<dbReference type="SUPFAM" id="SSF144232">
    <property type="entry name" value="HIT/MYND zinc finger-like"/>
    <property type="match status" value="1"/>
</dbReference>
<proteinExistence type="inferred from homology"/>
<evidence type="ECO:0000256" key="2">
    <source>
        <dbReference type="ARBA" id="ARBA00022771"/>
    </source>
</evidence>
<evidence type="ECO:0000256" key="3">
    <source>
        <dbReference type="ARBA" id="ARBA00022833"/>
    </source>
</evidence>
<evidence type="ECO:0000313" key="7">
    <source>
        <dbReference type="EMBL" id="EEH51659.1"/>
    </source>
</evidence>
<evidence type="ECO:0000259" key="6">
    <source>
        <dbReference type="PROSITE" id="PS50865"/>
    </source>
</evidence>
<dbReference type="SUPFAM" id="SSF81901">
    <property type="entry name" value="HCP-like"/>
    <property type="match status" value="2"/>
</dbReference>
<dbReference type="GeneID" id="9689666"/>
<dbReference type="GO" id="GO:0008270">
    <property type="term" value="F:zinc ion binding"/>
    <property type="evidence" value="ECO:0007669"/>
    <property type="project" value="UniProtKB-KW"/>
</dbReference>
<dbReference type="KEGG" id="mpp:MICPUCDRAFT_53987"/>
<dbReference type="AlphaFoldDB" id="C1N884"/>
<dbReference type="PANTHER" id="PTHR11102">
    <property type="entry name" value="SEL-1-LIKE PROTEIN"/>
    <property type="match status" value="1"/>
</dbReference>
<dbReference type="Proteomes" id="UP000001876">
    <property type="component" value="Unassembled WGS sequence"/>
</dbReference>
<evidence type="ECO:0000256" key="1">
    <source>
        <dbReference type="ARBA" id="ARBA00022723"/>
    </source>
</evidence>
<dbReference type="SMART" id="SM00671">
    <property type="entry name" value="SEL1"/>
    <property type="match status" value="4"/>
</dbReference>
<keyword evidence="8" id="KW-1185">Reference proteome</keyword>
<keyword evidence="3" id="KW-0862">Zinc</keyword>
<dbReference type="Gene3D" id="6.10.140.2220">
    <property type="match status" value="1"/>
</dbReference>
<name>C1N884_MICPC</name>
<dbReference type="RefSeq" id="XP_003064037.1">
    <property type="nucleotide sequence ID" value="XM_003063991.1"/>
</dbReference>
<dbReference type="PROSITE" id="PS50865">
    <property type="entry name" value="ZF_MYND_2"/>
    <property type="match status" value="1"/>
</dbReference>
<dbReference type="Gene3D" id="1.25.40.10">
    <property type="entry name" value="Tetratricopeptide repeat domain"/>
    <property type="match status" value="2"/>
</dbReference>
<dbReference type="Pfam" id="PF08238">
    <property type="entry name" value="Sel1"/>
    <property type="match status" value="5"/>
</dbReference>
<reference evidence="7 8" key="1">
    <citation type="journal article" date="2009" name="Science">
        <title>Green evolution and dynamic adaptations revealed by genomes of the marine picoeukaryotes Micromonas.</title>
        <authorList>
            <person name="Worden A.Z."/>
            <person name="Lee J.H."/>
            <person name="Mock T."/>
            <person name="Rouze P."/>
            <person name="Simmons M.P."/>
            <person name="Aerts A.L."/>
            <person name="Allen A.E."/>
            <person name="Cuvelier M.L."/>
            <person name="Derelle E."/>
            <person name="Everett M.V."/>
            <person name="Foulon E."/>
            <person name="Grimwood J."/>
            <person name="Gundlach H."/>
            <person name="Henrissat B."/>
            <person name="Napoli C."/>
            <person name="McDonald S.M."/>
            <person name="Parker M.S."/>
            <person name="Rombauts S."/>
            <person name="Salamov A."/>
            <person name="Von Dassow P."/>
            <person name="Badger J.H."/>
            <person name="Coutinho P.M."/>
            <person name="Demir E."/>
            <person name="Dubchak I."/>
            <person name="Gentemann C."/>
            <person name="Eikrem W."/>
            <person name="Gready J.E."/>
            <person name="John U."/>
            <person name="Lanier W."/>
            <person name="Lindquist E.A."/>
            <person name="Lucas S."/>
            <person name="Mayer K.F."/>
            <person name="Moreau H."/>
            <person name="Not F."/>
            <person name="Otillar R."/>
            <person name="Panaud O."/>
            <person name="Pangilinan J."/>
            <person name="Paulsen I."/>
            <person name="Piegu B."/>
            <person name="Poliakov A."/>
            <person name="Robbens S."/>
            <person name="Schmutz J."/>
            <person name="Toulza E."/>
            <person name="Wyss T."/>
            <person name="Zelensky A."/>
            <person name="Zhou K."/>
            <person name="Armbrust E.V."/>
            <person name="Bhattacharya D."/>
            <person name="Goodenough U.W."/>
            <person name="Van de Peer Y."/>
            <person name="Grigoriev I.V."/>
        </authorList>
    </citation>
    <scope>NUCLEOTIDE SEQUENCE [LARGE SCALE GENOMIC DNA]</scope>
    <source>
        <strain evidence="7 8">CCMP1545</strain>
    </source>
</reference>
<evidence type="ECO:0000256" key="5">
    <source>
        <dbReference type="PROSITE-ProRule" id="PRU00134"/>
    </source>
</evidence>
<dbReference type="EMBL" id="GG663750">
    <property type="protein sequence ID" value="EEH51659.1"/>
    <property type="molecule type" value="Genomic_DNA"/>
</dbReference>
<keyword evidence="1" id="KW-0479">Metal-binding</keyword>
<dbReference type="PANTHER" id="PTHR11102:SF160">
    <property type="entry name" value="ERAD-ASSOCIATED E3 UBIQUITIN-PROTEIN LIGASE COMPONENT HRD3"/>
    <property type="match status" value="1"/>
</dbReference>
<dbReference type="InterPro" id="IPR011990">
    <property type="entry name" value="TPR-like_helical_dom_sf"/>
</dbReference>
<dbReference type="STRING" id="564608.C1N884"/>
<sequence length="412" mass="45973">MPSRPKNVKDLIKKAKGGCAESAFELYMHFNVGTRGVKQNDAEAGSWLEKAAQLGHVTARAICGDTRDDWGQCPENIKALMFKATKQDCGASAWELAQHYELGTGGVGKSNATGEYWLSKSYELKHIPAQLAVAKNDYRAGLDMSRPTSERTNDSQAFISEIFADVAERGDANGEFWLGAVYLHGYGVERDEAKYIELCRSAAEKGDPEAQYWYGKAYHRGIDECLQADWVKHEYWVAKSAGGGYAAAVKELKKMRKVKTEVLDLIVSITGLSLSSEARVAFVFGSPPEHRAVNEFHHVALCFLHGLCGLEKNIRLAKDILKVALFRMEKGSDDVRRDVTEDAITEVKALLKQLRRCSGCGKYAYWTCKLCRGVRYCSRKCQKWHWKHGDGEPHKVHCPRVVTTISESLLGN</sequence>
<protein>
    <submittedName>
        <fullName evidence="7">Predicted protein</fullName>
    </submittedName>
</protein>
<gene>
    <name evidence="7" type="ORF">MICPUCDRAFT_53987</name>
</gene>
<comment type="similarity">
    <text evidence="4">Belongs to the sel-1 family.</text>
</comment>
<dbReference type="InterPro" id="IPR006597">
    <property type="entry name" value="Sel1-like"/>
</dbReference>
<dbReference type="OrthoDB" id="420187at2759"/>
<feature type="domain" description="MYND-type" evidence="6">
    <location>
        <begin position="357"/>
        <end position="398"/>
    </location>
</feature>
<evidence type="ECO:0000256" key="4">
    <source>
        <dbReference type="ARBA" id="ARBA00038101"/>
    </source>
</evidence>
<dbReference type="InterPro" id="IPR002893">
    <property type="entry name" value="Znf_MYND"/>
</dbReference>